<dbReference type="OrthoDB" id="9802365at2"/>
<dbReference type="Pfam" id="PF17746">
    <property type="entry name" value="SfsA_N"/>
    <property type="match status" value="1"/>
</dbReference>
<dbReference type="HAMAP" id="MF_00095">
    <property type="entry name" value="SfsA"/>
    <property type="match status" value="1"/>
</dbReference>
<proteinExistence type="inferred from homology"/>
<evidence type="ECO:0000313" key="4">
    <source>
        <dbReference type="EMBL" id="PSC04378.1"/>
    </source>
</evidence>
<gene>
    <name evidence="1" type="primary">sfsA</name>
    <name evidence="4" type="ORF">SLNSH_14210</name>
</gene>
<evidence type="ECO:0000259" key="3">
    <source>
        <dbReference type="Pfam" id="PF17746"/>
    </source>
</evidence>
<evidence type="ECO:0000313" key="5">
    <source>
        <dbReference type="Proteomes" id="UP000239772"/>
    </source>
</evidence>
<evidence type="ECO:0000256" key="1">
    <source>
        <dbReference type="HAMAP-Rule" id="MF_00095"/>
    </source>
</evidence>
<evidence type="ECO:0000259" key="2">
    <source>
        <dbReference type="Pfam" id="PF03749"/>
    </source>
</evidence>
<dbReference type="InterPro" id="IPR005224">
    <property type="entry name" value="SfsA"/>
</dbReference>
<reference evidence="5" key="1">
    <citation type="submission" date="2018-03" db="EMBL/GenBank/DDBJ databases">
        <authorList>
            <person name="Sun L."/>
            <person name="Liu H."/>
            <person name="Chen W."/>
            <person name="Huang K."/>
            <person name="Liu W."/>
            <person name="Gao X."/>
        </authorList>
    </citation>
    <scope>NUCLEOTIDE SEQUENCE [LARGE SCALE GENOMIC DNA]</scope>
    <source>
        <strain evidence="5">SH9</strain>
    </source>
</reference>
<dbReference type="CDD" id="cd22359">
    <property type="entry name" value="SfsA-like_bacterial"/>
    <property type="match status" value="1"/>
</dbReference>
<organism evidence="4 5">
    <name type="scientific">Alsobacter soli</name>
    <dbReference type="NCBI Taxonomy" id="2109933"/>
    <lineage>
        <taxon>Bacteria</taxon>
        <taxon>Pseudomonadati</taxon>
        <taxon>Pseudomonadota</taxon>
        <taxon>Alphaproteobacteria</taxon>
        <taxon>Hyphomicrobiales</taxon>
        <taxon>Alsobacteraceae</taxon>
        <taxon>Alsobacter</taxon>
    </lineage>
</organism>
<dbReference type="InterPro" id="IPR041465">
    <property type="entry name" value="SfsA_N"/>
</dbReference>
<sequence>MRFPAPLIPARLVRRYKRFLADVILEDGTEMTVHCANPGAMLGLAAPGSRVWLSRSGNPARKLSHSWELVEAEFGRGPELVGINTSHPNLIAAEAVAAGLVPELAGYGRLTREVKYGRNSRIDLLLNGDGRPPCYVEVKNVHLMREPGLAEFPDCVTARGAKHLEELGDMAEAGSRAVMLFVVQMAADRFDLARDIDPTYAAAFLRARERGVEALAYACRITPEEIVLDRPVAIRG</sequence>
<dbReference type="PANTHER" id="PTHR30545:SF2">
    <property type="entry name" value="SUGAR FERMENTATION STIMULATION PROTEIN A"/>
    <property type="match status" value="1"/>
</dbReference>
<feature type="domain" description="Sugar fermentation stimulation protein C-terminal" evidence="2">
    <location>
        <begin position="87"/>
        <end position="225"/>
    </location>
</feature>
<dbReference type="Gene3D" id="2.40.50.580">
    <property type="match status" value="1"/>
</dbReference>
<feature type="domain" description="SfsA N-terminal OB" evidence="3">
    <location>
        <begin position="13"/>
        <end position="81"/>
    </location>
</feature>
<comment type="similarity">
    <text evidence="1">Belongs to the SfsA family.</text>
</comment>
<dbReference type="GO" id="GO:0003677">
    <property type="term" value="F:DNA binding"/>
    <property type="evidence" value="ECO:0007669"/>
    <property type="project" value="InterPro"/>
</dbReference>
<dbReference type="NCBIfam" id="TIGR00230">
    <property type="entry name" value="sfsA"/>
    <property type="match status" value="1"/>
</dbReference>
<dbReference type="InterPro" id="IPR040452">
    <property type="entry name" value="SfsA_C"/>
</dbReference>
<dbReference type="Pfam" id="PF03749">
    <property type="entry name" value="SfsA"/>
    <property type="match status" value="1"/>
</dbReference>
<dbReference type="FunFam" id="2.40.50.580:FF:000001">
    <property type="entry name" value="Sugar fermentation stimulation protein A"/>
    <property type="match status" value="1"/>
</dbReference>
<keyword evidence="5" id="KW-1185">Reference proteome</keyword>
<name>A0A2T1HRV5_9HYPH</name>
<dbReference type="AlphaFoldDB" id="A0A2T1HRV5"/>
<comment type="caution">
    <text evidence="4">The sequence shown here is derived from an EMBL/GenBank/DDBJ whole genome shotgun (WGS) entry which is preliminary data.</text>
</comment>
<dbReference type="Proteomes" id="UP000239772">
    <property type="component" value="Unassembled WGS sequence"/>
</dbReference>
<dbReference type="Gene3D" id="3.40.1350.60">
    <property type="match status" value="1"/>
</dbReference>
<dbReference type="PANTHER" id="PTHR30545">
    <property type="entry name" value="SUGAR FERMENTATION STIMULATION PROTEIN A"/>
    <property type="match status" value="1"/>
</dbReference>
<dbReference type="RefSeq" id="WP_106337673.1">
    <property type="nucleotide sequence ID" value="NZ_PVZS01000014.1"/>
</dbReference>
<accession>A0A2T1HRV5</accession>
<dbReference type="EMBL" id="PVZS01000014">
    <property type="protein sequence ID" value="PSC04378.1"/>
    <property type="molecule type" value="Genomic_DNA"/>
</dbReference>
<protein>
    <recommendedName>
        <fullName evidence="1">Sugar fermentation stimulation protein homolog</fullName>
    </recommendedName>
</protein>